<accession>A0A1M5GIN9</accession>
<dbReference type="InterPro" id="IPR011257">
    <property type="entry name" value="DNA_glycosylase"/>
</dbReference>
<dbReference type="PROSITE" id="PS00764">
    <property type="entry name" value="ENDONUCLEASE_III_1"/>
    <property type="match status" value="1"/>
</dbReference>
<dbReference type="Gene3D" id="1.10.1670.10">
    <property type="entry name" value="Helix-hairpin-Helix base-excision DNA repair enzymes (C-terminal)"/>
    <property type="match status" value="1"/>
</dbReference>
<dbReference type="Gene3D" id="3.90.79.10">
    <property type="entry name" value="Nucleoside Triphosphate Pyrophosphohydrolase"/>
    <property type="match status" value="1"/>
</dbReference>
<dbReference type="SUPFAM" id="SSF48150">
    <property type="entry name" value="DNA-glycosylase"/>
    <property type="match status" value="1"/>
</dbReference>
<dbReference type="GO" id="GO:0046872">
    <property type="term" value="F:metal ion binding"/>
    <property type="evidence" value="ECO:0007669"/>
    <property type="project" value="UniProtKB-UniRule"/>
</dbReference>
<dbReference type="GO" id="GO:0032357">
    <property type="term" value="F:oxidized purine DNA binding"/>
    <property type="evidence" value="ECO:0007669"/>
    <property type="project" value="TreeGrafter"/>
</dbReference>
<comment type="catalytic activity">
    <reaction evidence="1 14">
        <text>Hydrolyzes free adenine bases from 7,8-dihydro-8-oxoguanine:adenine mismatched double-stranded DNA, leaving an apurinic site.</text>
        <dbReference type="EC" id="3.2.2.31"/>
    </reaction>
</comment>
<keyword evidence="12" id="KW-0234">DNA repair</keyword>
<evidence type="ECO:0000256" key="1">
    <source>
        <dbReference type="ARBA" id="ARBA00000843"/>
    </source>
</evidence>
<dbReference type="InterPro" id="IPR015797">
    <property type="entry name" value="NUDIX_hydrolase-like_dom_sf"/>
</dbReference>
<dbReference type="Gene3D" id="1.10.340.30">
    <property type="entry name" value="Hypothetical protein, domain 2"/>
    <property type="match status" value="1"/>
</dbReference>
<dbReference type="EMBL" id="FQTV01000021">
    <property type="protein sequence ID" value="SHG03568.1"/>
    <property type="molecule type" value="Genomic_DNA"/>
</dbReference>
<keyword evidence="9" id="KW-0378">Hydrolase</keyword>
<dbReference type="CDD" id="cd03431">
    <property type="entry name" value="NUDIX_DNA_Glycosylase_C-MutY"/>
    <property type="match status" value="1"/>
</dbReference>
<evidence type="ECO:0000256" key="6">
    <source>
        <dbReference type="ARBA" id="ARBA00022485"/>
    </source>
</evidence>
<gene>
    <name evidence="16" type="ORF">SAMN05444405_12115</name>
</gene>
<dbReference type="GO" id="GO:0051539">
    <property type="term" value="F:4 iron, 4 sulfur cluster binding"/>
    <property type="evidence" value="ECO:0007669"/>
    <property type="project" value="UniProtKB-UniRule"/>
</dbReference>
<dbReference type="Pfam" id="PF00730">
    <property type="entry name" value="HhH-GPD"/>
    <property type="match status" value="1"/>
</dbReference>
<keyword evidence="17" id="KW-1185">Reference proteome</keyword>
<evidence type="ECO:0000256" key="13">
    <source>
        <dbReference type="ARBA" id="ARBA00023295"/>
    </source>
</evidence>
<keyword evidence="13 14" id="KW-0326">Glycosidase</keyword>
<protein>
    <recommendedName>
        <fullName evidence="5 14">Adenine DNA glycosylase</fullName>
        <ecNumber evidence="4 14">3.2.2.31</ecNumber>
    </recommendedName>
</protein>
<keyword evidence="11" id="KW-0411">Iron-sulfur</keyword>
<dbReference type="InterPro" id="IPR029119">
    <property type="entry name" value="MutY_C"/>
</dbReference>
<comment type="function">
    <text evidence="2">Adenine glycosylase active on G-A mispairs. MutY also corrects error-prone DNA synthesis past GO lesions which are due to the oxidatively damaged form of guanine: 7,8-dihydro-8-oxoguanine (8-oxo-dGTP).</text>
</comment>
<evidence type="ECO:0000256" key="7">
    <source>
        <dbReference type="ARBA" id="ARBA00022723"/>
    </source>
</evidence>
<dbReference type="STRING" id="1297750.SAMN05444405_12115"/>
<dbReference type="AlphaFoldDB" id="A0A1M5GIN9"/>
<dbReference type="PANTHER" id="PTHR42944:SF1">
    <property type="entry name" value="ADENINE DNA GLYCOSYLASE"/>
    <property type="match status" value="1"/>
</dbReference>
<dbReference type="InterPro" id="IPR005760">
    <property type="entry name" value="A/G_AdeGlyc_MutY"/>
</dbReference>
<dbReference type="PANTHER" id="PTHR42944">
    <property type="entry name" value="ADENINE DNA GLYCOSYLASE"/>
    <property type="match status" value="1"/>
</dbReference>
<dbReference type="CDD" id="cd00056">
    <property type="entry name" value="ENDO3c"/>
    <property type="match status" value="1"/>
</dbReference>
<dbReference type="Pfam" id="PF00633">
    <property type="entry name" value="HHH"/>
    <property type="match status" value="1"/>
</dbReference>
<feature type="domain" description="HhH-GPD" evidence="15">
    <location>
        <begin position="36"/>
        <end position="183"/>
    </location>
</feature>
<dbReference type="InterPro" id="IPR003265">
    <property type="entry name" value="HhH-GPD_domain"/>
</dbReference>
<dbReference type="RefSeq" id="WP_073403857.1">
    <property type="nucleotide sequence ID" value="NZ_FQTV01000021.1"/>
</dbReference>
<comment type="cofactor">
    <cofactor evidence="14">
        <name>[4Fe-4S] cluster</name>
        <dbReference type="ChEBI" id="CHEBI:49883"/>
    </cofactor>
    <text evidence="14">Binds 1 [4Fe-4S] cluster.</text>
</comment>
<proteinExistence type="inferred from homology"/>
<keyword evidence="8 14" id="KW-0227">DNA damage</keyword>
<evidence type="ECO:0000256" key="14">
    <source>
        <dbReference type="RuleBase" id="RU365096"/>
    </source>
</evidence>
<dbReference type="GO" id="GO:0006298">
    <property type="term" value="P:mismatch repair"/>
    <property type="evidence" value="ECO:0007669"/>
    <property type="project" value="TreeGrafter"/>
</dbReference>
<name>A0A1M5GIN9_9BACE</name>
<evidence type="ECO:0000256" key="12">
    <source>
        <dbReference type="ARBA" id="ARBA00023204"/>
    </source>
</evidence>
<dbReference type="InterPro" id="IPR044298">
    <property type="entry name" value="MIG/MutY"/>
</dbReference>
<evidence type="ECO:0000256" key="2">
    <source>
        <dbReference type="ARBA" id="ARBA00002933"/>
    </source>
</evidence>
<keyword evidence="6" id="KW-0004">4Fe-4S</keyword>
<keyword evidence="10 14" id="KW-0408">Iron</keyword>
<dbReference type="EC" id="3.2.2.31" evidence="4 14"/>
<dbReference type="NCBIfam" id="TIGR01084">
    <property type="entry name" value="mutY"/>
    <property type="match status" value="1"/>
</dbReference>
<dbReference type="GO" id="GO:0006284">
    <property type="term" value="P:base-excision repair"/>
    <property type="evidence" value="ECO:0007669"/>
    <property type="project" value="UniProtKB-UniRule"/>
</dbReference>
<evidence type="ECO:0000256" key="10">
    <source>
        <dbReference type="ARBA" id="ARBA00023004"/>
    </source>
</evidence>
<evidence type="ECO:0000256" key="11">
    <source>
        <dbReference type="ARBA" id="ARBA00023014"/>
    </source>
</evidence>
<evidence type="ECO:0000313" key="17">
    <source>
        <dbReference type="Proteomes" id="UP000184509"/>
    </source>
</evidence>
<dbReference type="GO" id="GO:0000701">
    <property type="term" value="F:purine-specific mismatch base pair DNA N-glycosylase activity"/>
    <property type="evidence" value="ECO:0007669"/>
    <property type="project" value="UniProtKB-EC"/>
</dbReference>
<dbReference type="SMART" id="SM00478">
    <property type="entry name" value="ENDO3c"/>
    <property type="match status" value="1"/>
</dbReference>
<dbReference type="Pfam" id="PF14815">
    <property type="entry name" value="NUDIX_4"/>
    <property type="match status" value="1"/>
</dbReference>
<evidence type="ECO:0000256" key="9">
    <source>
        <dbReference type="ARBA" id="ARBA00022801"/>
    </source>
</evidence>
<organism evidence="16 17">
    <name type="scientific">Bacteroides luti</name>
    <dbReference type="NCBI Taxonomy" id="1297750"/>
    <lineage>
        <taxon>Bacteria</taxon>
        <taxon>Pseudomonadati</taxon>
        <taxon>Bacteroidota</taxon>
        <taxon>Bacteroidia</taxon>
        <taxon>Bacteroidales</taxon>
        <taxon>Bacteroidaceae</taxon>
        <taxon>Bacteroides</taxon>
    </lineage>
</organism>
<dbReference type="GO" id="GO:0035485">
    <property type="term" value="F:adenine/guanine mispair binding"/>
    <property type="evidence" value="ECO:0007669"/>
    <property type="project" value="TreeGrafter"/>
</dbReference>
<comment type="similarity">
    <text evidence="3 14">Belongs to the Nth/MutY family.</text>
</comment>
<dbReference type="InterPro" id="IPR023170">
    <property type="entry name" value="HhH_base_excis_C"/>
</dbReference>
<dbReference type="Proteomes" id="UP000184509">
    <property type="component" value="Unassembled WGS sequence"/>
</dbReference>
<keyword evidence="7" id="KW-0479">Metal-binding</keyword>
<dbReference type="FunFam" id="1.10.340.30:FF:000010">
    <property type="entry name" value="Adenine DNA glycosylase"/>
    <property type="match status" value="1"/>
</dbReference>
<dbReference type="OrthoDB" id="9802365at2"/>
<evidence type="ECO:0000256" key="4">
    <source>
        <dbReference type="ARBA" id="ARBA00012045"/>
    </source>
</evidence>
<evidence type="ECO:0000313" key="16">
    <source>
        <dbReference type="EMBL" id="SHG03568.1"/>
    </source>
</evidence>
<dbReference type="GO" id="GO:0034039">
    <property type="term" value="F:8-oxo-7,8-dihydroguanine DNA N-glycosylase activity"/>
    <property type="evidence" value="ECO:0007669"/>
    <property type="project" value="TreeGrafter"/>
</dbReference>
<sequence length="346" mass="39614">MDKFSDKIIDWYEANKRILPWRETSDPYLIWISEIILQQTRVAQGYDYFLRFVERFPTVKSLAEADEDEVLKYWQGLGYYSRARNLHAAAKSIKGDFPDTYSDILALKGVGEYTAAAICSFAYNLPYAVVDGNVYRVLSRYLGIQTPIDSTEGKKLFASLAGELLDKSKPGIYNQAIMDFGALQCTPASPGCLSCPLADSCLALKDNLVNILPVKQNKTKTTNRYFNYLYVRMGAYTFLNKRSENDIWKNLFEFPLVESNKSLGEEELFALPEFQQLFAPNEKPVIRCLSKNVKHVLSHRVIYTNFYEVILPDNSTSFSSYLKVLIADIDKYAVSRLIHSFLEKYL</sequence>
<dbReference type="InterPro" id="IPR004035">
    <property type="entry name" value="Endouclease-III_FeS-bd_BS"/>
</dbReference>
<evidence type="ECO:0000256" key="5">
    <source>
        <dbReference type="ARBA" id="ARBA00022023"/>
    </source>
</evidence>
<reference evidence="16 17" key="1">
    <citation type="submission" date="2016-11" db="EMBL/GenBank/DDBJ databases">
        <authorList>
            <person name="Jaros S."/>
            <person name="Januszkiewicz K."/>
            <person name="Wedrychowicz H."/>
        </authorList>
    </citation>
    <scope>NUCLEOTIDE SEQUENCE [LARGE SCALE GENOMIC DNA]</scope>
    <source>
        <strain evidence="16 17">DSM 26991</strain>
    </source>
</reference>
<dbReference type="SUPFAM" id="SSF55811">
    <property type="entry name" value="Nudix"/>
    <property type="match status" value="1"/>
</dbReference>
<dbReference type="InterPro" id="IPR000445">
    <property type="entry name" value="HhH_motif"/>
</dbReference>
<evidence type="ECO:0000256" key="8">
    <source>
        <dbReference type="ARBA" id="ARBA00022763"/>
    </source>
</evidence>
<evidence type="ECO:0000256" key="3">
    <source>
        <dbReference type="ARBA" id="ARBA00008343"/>
    </source>
</evidence>
<evidence type="ECO:0000259" key="15">
    <source>
        <dbReference type="SMART" id="SM00478"/>
    </source>
</evidence>